<dbReference type="EMBL" id="JAPEIS010000016">
    <property type="protein sequence ID" value="KAJ8058597.1"/>
    <property type="molecule type" value="Genomic_DNA"/>
</dbReference>
<feature type="compositionally biased region" description="Low complexity" evidence="1">
    <location>
        <begin position="8"/>
        <end position="17"/>
    </location>
</feature>
<evidence type="ECO:0000313" key="3">
    <source>
        <dbReference type="Proteomes" id="UP001152300"/>
    </source>
</evidence>
<accession>A0A9X0A9E5</accession>
<feature type="region of interest" description="Disordered" evidence="1">
    <location>
        <begin position="1"/>
        <end position="20"/>
    </location>
</feature>
<proteinExistence type="predicted"/>
<dbReference type="OrthoDB" id="5598852at2759"/>
<evidence type="ECO:0000256" key="1">
    <source>
        <dbReference type="SAM" id="MobiDB-lite"/>
    </source>
</evidence>
<comment type="caution">
    <text evidence="2">The sequence shown here is derived from an EMBL/GenBank/DDBJ whole genome shotgun (WGS) entry which is preliminary data.</text>
</comment>
<protein>
    <submittedName>
        <fullName evidence="2">Uncharacterized protein</fullName>
    </submittedName>
</protein>
<name>A0A9X0A9E5_9HELO</name>
<sequence length="106" mass="11680">MECDRSARSISGASAGRPVDIPGSLSYAIVCTGCQEQQQDLIVSFQDSEAKLDNIRTRIPTPHAPQPEIPAGSHARRYATVEYNAMVLARPWHPIMHLLHPCPMNC</sequence>
<gene>
    <name evidence="2" type="ORF">OCU04_012774</name>
</gene>
<organism evidence="2 3">
    <name type="scientific">Sclerotinia nivalis</name>
    <dbReference type="NCBI Taxonomy" id="352851"/>
    <lineage>
        <taxon>Eukaryota</taxon>
        <taxon>Fungi</taxon>
        <taxon>Dikarya</taxon>
        <taxon>Ascomycota</taxon>
        <taxon>Pezizomycotina</taxon>
        <taxon>Leotiomycetes</taxon>
        <taxon>Helotiales</taxon>
        <taxon>Sclerotiniaceae</taxon>
        <taxon>Sclerotinia</taxon>
    </lineage>
</organism>
<dbReference type="AlphaFoldDB" id="A0A9X0A9E5"/>
<keyword evidence="3" id="KW-1185">Reference proteome</keyword>
<dbReference type="Proteomes" id="UP001152300">
    <property type="component" value="Unassembled WGS sequence"/>
</dbReference>
<reference evidence="2" key="1">
    <citation type="submission" date="2022-11" db="EMBL/GenBank/DDBJ databases">
        <title>Genome Resource of Sclerotinia nivalis Strain SnTB1, a Plant Pathogen Isolated from American Ginseng.</title>
        <authorList>
            <person name="Fan S."/>
        </authorList>
    </citation>
    <scope>NUCLEOTIDE SEQUENCE</scope>
    <source>
        <strain evidence="2">SnTB1</strain>
    </source>
</reference>
<evidence type="ECO:0000313" key="2">
    <source>
        <dbReference type="EMBL" id="KAJ8058597.1"/>
    </source>
</evidence>